<dbReference type="Pfam" id="PF24681">
    <property type="entry name" value="Kelch_KLHDC2_KLHL20_DRC7"/>
    <property type="match status" value="1"/>
</dbReference>
<dbReference type="AlphaFoldDB" id="A0A8H3X348"/>
<feature type="transmembrane region" description="Helical" evidence="1">
    <location>
        <begin position="356"/>
        <end position="381"/>
    </location>
</feature>
<accession>A0A8H3X348</accession>
<protein>
    <submittedName>
        <fullName evidence="3">Kelch repeat protein</fullName>
    </submittedName>
</protein>
<keyword evidence="1" id="KW-0812">Transmembrane</keyword>
<evidence type="ECO:0000256" key="1">
    <source>
        <dbReference type="SAM" id="Phobius"/>
    </source>
</evidence>
<reference evidence="3 4" key="1">
    <citation type="journal article" date="2019" name="Environ. Microbiol.">
        <title>At the nexus of three kingdoms: the genome of the mycorrhizal fungus Gigaspora margarita provides insights into plant, endobacterial and fungal interactions.</title>
        <authorList>
            <person name="Venice F."/>
            <person name="Ghignone S."/>
            <person name="Salvioli di Fossalunga A."/>
            <person name="Amselem J."/>
            <person name="Novero M."/>
            <person name="Xianan X."/>
            <person name="Sedzielewska Toro K."/>
            <person name="Morin E."/>
            <person name="Lipzen A."/>
            <person name="Grigoriev I.V."/>
            <person name="Henrissat B."/>
            <person name="Martin F.M."/>
            <person name="Bonfante P."/>
        </authorList>
    </citation>
    <scope>NUCLEOTIDE SEQUENCE [LARGE SCALE GENOMIC DNA]</scope>
    <source>
        <strain evidence="3 4">BEG34</strain>
    </source>
</reference>
<gene>
    <name evidence="3" type="ORF">F8M41_010716</name>
</gene>
<dbReference type="PANTHER" id="PTHR23244">
    <property type="entry name" value="KELCH REPEAT DOMAIN"/>
    <property type="match status" value="1"/>
</dbReference>
<dbReference type="SUPFAM" id="SSF117281">
    <property type="entry name" value="Kelch motif"/>
    <property type="match status" value="1"/>
</dbReference>
<evidence type="ECO:0000313" key="4">
    <source>
        <dbReference type="Proteomes" id="UP000439903"/>
    </source>
</evidence>
<evidence type="ECO:0000256" key="2">
    <source>
        <dbReference type="SAM" id="SignalP"/>
    </source>
</evidence>
<dbReference type="OrthoDB" id="432528at2759"/>
<feature type="chain" id="PRO_5034808968" evidence="2">
    <location>
        <begin position="24"/>
        <end position="402"/>
    </location>
</feature>
<keyword evidence="1" id="KW-1133">Transmembrane helix</keyword>
<sequence>MKTSLILIFIPLCIFIHNNGVNAFTPPPRAEQAAILINNRIYFNGGWNGTYVSDFFYLDVSGPFTTASMNWTDLSSIPGRIMRAFSTACISEINKGQIIYFSGGAIAVGDNFTSIFDTKTQQWITPKTSGNFTAVVRKSAQCIASGNEIYIYGGYDDLFNMIKLDALNLKWSTYYPGFIAPIGLLGYSATLLNNASILYMGGKLHQGSFVDLSYILMDKTTSGSIPYSRCDHGSVYIPQYNQILIFYGYPDSSFIALDTLNFVWSYPTILNNGGSPYQLIRFTSILIGAYILIAFGNDHISDNLTNDVLLLDVSQKDNYKWSTSYDPTKRFQSISTTTPIMSPTSNISHDSLSVNIGAIIGGIFGGIAGLIILSTAAVIAIKRYGNPPLFTSEEVTSNQPES</sequence>
<dbReference type="Gene3D" id="2.120.10.80">
    <property type="entry name" value="Kelch-type beta propeller"/>
    <property type="match status" value="2"/>
</dbReference>
<keyword evidence="1" id="KW-0472">Membrane</keyword>
<dbReference type="InterPro" id="IPR015915">
    <property type="entry name" value="Kelch-typ_b-propeller"/>
</dbReference>
<evidence type="ECO:0000313" key="3">
    <source>
        <dbReference type="EMBL" id="KAF0391982.1"/>
    </source>
</evidence>
<proteinExistence type="predicted"/>
<feature type="signal peptide" evidence="2">
    <location>
        <begin position="1"/>
        <end position="23"/>
    </location>
</feature>
<keyword evidence="2" id="KW-0732">Signal</keyword>
<dbReference type="EMBL" id="WTPW01002218">
    <property type="protein sequence ID" value="KAF0391982.1"/>
    <property type="molecule type" value="Genomic_DNA"/>
</dbReference>
<name>A0A8H3X348_GIGMA</name>
<dbReference type="Proteomes" id="UP000439903">
    <property type="component" value="Unassembled WGS sequence"/>
</dbReference>
<keyword evidence="4" id="KW-1185">Reference proteome</keyword>
<comment type="caution">
    <text evidence="3">The sequence shown here is derived from an EMBL/GenBank/DDBJ whole genome shotgun (WGS) entry which is preliminary data.</text>
</comment>
<organism evidence="3 4">
    <name type="scientific">Gigaspora margarita</name>
    <dbReference type="NCBI Taxonomy" id="4874"/>
    <lineage>
        <taxon>Eukaryota</taxon>
        <taxon>Fungi</taxon>
        <taxon>Fungi incertae sedis</taxon>
        <taxon>Mucoromycota</taxon>
        <taxon>Glomeromycotina</taxon>
        <taxon>Glomeromycetes</taxon>
        <taxon>Diversisporales</taxon>
        <taxon>Gigasporaceae</taxon>
        <taxon>Gigaspora</taxon>
    </lineage>
</organism>